<name>A0A4V2Q909_9FIRM</name>
<feature type="binding site" evidence="5">
    <location>
        <begin position="105"/>
        <end position="106"/>
    </location>
    <ligand>
        <name>pyridoxal 5'-phosphate</name>
        <dbReference type="ChEBI" id="CHEBI:597326"/>
    </ligand>
</feature>
<feature type="binding site" evidence="5">
    <location>
        <position position="280"/>
    </location>
    <ligand>
        <name>pyridoxal 5'-phosphate</name>
        <dbReference type="ChEBI" id="CHEBI:597326"/>
    </ligand>
</feature>
<dbReference type="SUPFAM" id="SSF53383">
    <property type="entry name" value="PLP-dependent transferases"/>
    <property type="match status" value="1"/>
</dbReference>
<organism evidence="6 7">
    <name type="scientific">Anaerospora hongkongensis</name>
    <dbReference type="NCBI Taxonomy" id="244830"/>
    <lineage>
        <taxon>Bacteria</taxon>
        <taxon>Bacillati</taxon>
        <taxon>Bacillota</taxon>
        <taxon>Negativicutes</taxon>
        <taxon>Selenomonadales</taxon>
        <taxon>Sporomusaceae</taxon>
        <taxon>Anaerospora</taxon>
    </lineage>
</organism>
<feature type="binding site" evidence="5">
    <location>
        <begin position="222"/>
        <end position="225"/>
    </location>
    <ligand>
        <name>pyridoxal 5'-phosphate</name>
        <dbReference type="ChEBI" id="CHEBI:597326"/>
    </ligand>
</feature>
<dbReference type="CDD" id="cd00610">
    <property type="entry name" value="OAT_like"/>
    <property type="match status" value="1"/>
</dbReference>
<keyword evidence="3 5" id="KW-0808">Transferase</keyword>
<dbReference type="InterPro" id="IPR015421">
    <property type="entry name" value="PyrdxlP-dep_Trfase_major"/>
</dbReference>
<comment type="subcellular location">
    <subcellularLocation>
        <location evidence="5">Cytoplasm</location>
    </subcellularLocation>
</comment>
<reference evidence="6 7" key="1">
    <citation type="submission" date="2019-03" db="EMBL/GenBank/DDBJ databases">
        <title>Genomic Encyclopedia of Type Strains, Phase IV (KMG-IV): sequencing the most valuable type-strain genomes for metagenomic binning, comparative biology and taxonomic classification.</title>
        <authorList>
            <person name="Goeker M."/>
        </authorList>
    </citation>
    <scope>NUCLEOTIDE SEQUENCE [LARGE SCALE GENOMIC DNA]</scope>
    <source>
        <strain evidence="6 7">DSM 15969</strain>
    </source>
</reference>
<comment type="miscellaneous">
    <text evidence="5">May also have succinyldiaminopimelate aminotransferase activity, thus carrying out the corresponding step in lysine biosynthesis.</text>
</comment>
<keyword evidence="5" id="KW-0055">Arginine biosynthesis</keyword>
<comment type="pathway">
    <text evidence="5">Amino-acid biosynthesis; L-arginine biosynthesis; N(2)-acetyl-L-ornithine from L-glutamate: step 4/4.</text>
</comment>
<evidence type="ECO:0000313" key="7">
    <source>
        <dbReference type="Proteomes" id="UP000295063"/>
    </source>
</evidence>
<keyword evidence="5" id="KW-0963">Cytoplasm</keyword>
<keyword evidence="4 5" id="KW-0663">Pyridoxal phosphate</keyword>
<evidence type="ECO:0000313" key="6">
    <source>
        <dbReference type="EMBL" id="TCL39514.1"/>
    </source>
</evidence>
<dbReference type="NCBIfam" id="NF002874">
    <property type="entry name" value="PRK03244.1"/>
    <property type="match status" value="1"/>
</dbReference>
<feature type="binding site" evidence="5">
    <location>
        <position position="137"/>
    </location>
    <ligand>
        <name>pyridoxal 5'-phosphate</name>
        <dbReference type="ChEBI" id="CHEBI:597326"/>
    </ligand>
</feature>
<dbReference type="Proteomes" id="UP000295063">
    <property type="component" value="Unassembled WGS sequence"/>
</dbReference>
<dbReference type="GO" id="GO:0005737">
    <property type="term" value="C:cytoplasm"/>
    <property type="evidence" value="ECO:0007669"/>
    <property type="project" value="UniProtKB-SubCell"/>
</dbReference>
<dbReference type="InterPro" id="IPR015422">
    <property type="entry name" value="PyrdxlP-dep_Trfase_small"/>
</dbReference>
<dbReference type="InterPro" id="IPR004636">
    <property type="entry name" value="AcOrn/SuccOrn_fam"/>
</dbReference>
<comment type="cofactor">
    <cofactor evidence="5">
        <name>pyridoxal 5'-phosphate</name>
        <dbReference type="ChEBI" id="CHEBI:597326"/>
    </cofactor>
    <text evidence="5">Binds 1 pyridoxal phosphate per subunit.</text>
</comment>
<evidence type="ECO:0000256" key="3">
    <source>
        <dbReference type="ARBA" id="ARBA00022679"/>
    </source>
</evidence>
<dbReference type="InterPro" id="IPR049704">
    <property type="entry name" value="Aminotrans_3_PPA_site"/>
</dbReference>
<protein>
    <recommendedName>
        <fullName evidence="5">Acetylornithine aminotransferase</fullName>
        <shortName evidence="5">ACOAT</shortName>
        <ecNumber evidence="5">2.6.1.11</ecNumber>
    </recommendedName>
</protein>
<comment type="similarity">
    <text evidence="5">Belongs to the class-III pyridoxal-phosphate-dependent aminotransferase family. ArgD subfamily.</text>
</comment>
<dbReference type="AlphaFoldDB" id="A0A4V2Q909"/>
<dbReference type="InterPro" id="IPR050103">
    <property type="entry name" value="Class-III_PLP-dep_AT"/>
</dbReference>
<dbReference type="NCBIfam" id="TIGR00707">
    <property type="entry name" value="argD"/>
    <property type="match status" value="1"/>
</dbReference>
<comment type="subunit">
    <text evidence="5">Homodimer.</text>
</comment>
<dbReference type="RefSeq" id="WP_132076154.1">
    <property type="nucleotide sequence ID" value="NZ_SLUI01000002.1"/>
</dbReference>
<dbReference type="EC" id="2.6.1.11" evidence="5"/>
<dbReference type="EMBL" id="SLUI01000002">
    <property type="protein sequence ID" value="TCL39514.1"/>
    <property type="molecule type" value="Genomic_DNA"/>
</dbReference>
<feature type="binding site" evidence="5">
    <location>
        <position position="140"/>
    </location>
    <ligand>
        <name>N(2)-acetyl-L-ornithine</name>
        <dbReference type="ChEBI" id="CHEBI:57805"/>
    </ligand>
</feature>
<dbReference type="FunFam" id="3.40.640.10:FF:000004">
    <property type="entry name" value="Acetylornithine aminotransferase"/>
    <property type="match status" value="1"/>
</dbReference>
<accession>A0A4V2Q909</accession>
<dbReference type="PROSITE" id="PS00600">
    <property type="entry name" value="AA_TRANSFER_CLASS_3"/>
    <property type="match status" value="1"/>
</dbReference>
<evidence type="ECO:0000256" key="5">
    <source>
        <dbReference type="HAMAP-Rule" id="MF_01107"/>
    </source>
</evidence>
<evidence type="ECO:0000256" key="4">
    <source>
        <dbReference type="ARBA" id="ARBA00022898"/>
    </source>
</evidence>
<dbReference type="GO" id="GO:0042802">
    <property type="term" value="F:identical protein binding"/>
    <property type="evidence" value="ECO:0007669"/>
    <property type="project" value="TreeGrafter"/>
</dbReference>
<evidence type="ECO:0000256" key="1">
    <source>
        <dbReference type="ARBA" id="ARBA00022576"/>
    </source>
</evidence>
<feature type="modified residue" description="N6-(pyridoxal phosphate)lysine" evidence="5">
    <location>
        <position position="251"/>
    </location>
</feature>
<dbReference type="PANTHER" id="PTHR11986">
    <property type="entry name" value="AMINOTRANSFERASE CLASS III"/>
    <property type="match status" value="1"/>
</dbReference>
<sequence>MNKQQIMGLDEQHYVPVFARYPIVLSHGEGPYVYDTEGKKYLDFLGGIAVNVLGHAHPKLVAAVAEQAGKMIHCSNLYYTEEQVKLAATLTELAGMDKVFFANSGAEANEGAIKLARKYGKTLQADRVEIITAENSFHGRTYATMTATGQPKYQQGYEPLPGGFRCVPFNDLAALKSMVSEKTCAVMLEPIQGEGGVNIPDDGYLQAVRDLCDEYGALLIFDEIQTGMGRTGQLFAYQTFGVRPDIVTVAKGLGGGVPIGAFLTSAKVAGAFHAGDHGSTFGGNPLACAAGNAVLAVIAEEDLGTNAANMGNYLMSELCKLQNKYSQLILNVRGKGLMIGAQLSRPGREIVNRCLEDGVIINCTAGDVLRFVPPLTINKKHIDELMISLEKVLAEFN</sequence>
<keyword evidence="1 5" id="KW-0032">Aminotransferase</keyword>
<dbReference type="Gene3D" id="3.40.640.10">
    <property type="entry name" value="Type I PLP-dependent aspartate aminotransferase-like (Major domain)"/>
    <property type="match status" value="1"/>
</dbReference>
<dbReference type="Gene3D" id="3.90.1150.10">
    <property type="entry name" value="Aspartate Aminotransferase, domain 1"/>
    <property type="match status" value="1"/>
</dbReference>
<dbReference type="NCBIfam" id="NF002325">
    <property type="entry name" value="PRK01278.1"/>
    <property type="match status" value="1"/>
</dbReference>
<gene>
    <name evidence="5" type="primary">argD</name>
    <name evidence="6" type="ORF">EV210_102433</name>
</gene>
<keyword evidence="7" id="KW-1185">Reference proteome</keyword>
<dbReference type="InterPro" id="IPR015424">
    <property type="entry name" value="PyrdxlP-dep_Trfase"/>
</dbReference>
<dbReference type="GO" id="GO:0003992">
    <property type="term" value="F:N2-acetyl-L-ornithine:2-oxoglutarate 5-aminotransferase activity"/>
    <property type="evidence" value="ECO:0007669"/>
    <property type="project" value="UniProtKB-UniRule"/>
</dbReference>
<dbReference type="PIRSF" id="PIRSF000521">
    <property type="entry name" value="Transaminase_4ab_Lys_Orn"/>
    <property type="match status" value="1"/>
</dbReference>
<dbReference type="GO" id="GO:0030170">
    <property type="term" value="F:pyridoxal phosphate binding"/>
    <property type="evidence" value="ECO:0007669"/>
    <property type="project" value="InterPro"/>
</dbReference>
<proteinExistence type="inferred from homology"/>
<dbReference type="OrthoDB" id="3034088at2"/>
<evidence type="ECO:0000256" key="2">
    <source>
        <dbReference type="ARBA" id="ARBA00022605"/>
    </source>
</evidence>
<dbReference type="InterPro" id="IPR005814">
    <property type="entry name" value="Aminotrans_3"/>
</dbReference>
<dbReference type="PANTHER" id="PTHR11986:SF79">
    <property type="entry name" value="ACETYLORNITHINE AMINOTRANSFERASE, MITOCHONDRIAL"/>
    <property type="match status" value="1"/>
</dbReference>
<comment type="caution">
    <text evidence="6">The sequence shown here is derived from an EMBL/GenBank/DDBJ whole genome shotgun (WGS) entry which is preliminary data.</text>
</comment>
<dbReference type="HAMAP" id="MF_01107">
    <property type="entry name" value="ArgD_aminotrans_3"/>
    <property type="match status" value="1"/>
</dbReference>
<comment type="catalytic activity">
    <reaction evidence="5">
        <text>N(2)-acetyl-L-ornithine + 2-oxoglutarate = N-acetyl-L-glutamate 5-semialdehyde + L-glutamate</text>
        <dbReference type="Rhea" id="RHEA:18049"/>
        <dbReference type="ChEBI" id="CHEBI:16810"/>
        <dbReference type="ChEBI" id="CHEBI:29123"/>
        <dbReference type="ChEBI" id="CHEBI:29985"/>
        <dbReference type="ChEBI" id="CHEBI:57805"/>
        <dbReference type="EC" id="2.6.1.11"/>
    </reaction>
</comment>
<feature type="binding site" evidence="5">
    <location>
        <position position="279"/>
    </location>
    <ligand>
        <name>N(2)-acetyl-L-ornithine</name>
        <dbReference type="ChEBI" id="CHEBI:57805"/>
    </ligand>
</feature>
<dbReference type="Pfam" id="PF00202">
    <property type="entry name" value="Aminotran_3"/>
    <property type="match status" value="1"/>
</dbReference>
<dbReference type="GO" id="GO:0006526">
    <property type="term" value="P:L-arginine biosynthetic process"/>
    <property type="evidence" value="ECO:0007669"/>
    <property type="project" value="UniProtKB-UniRule"/>
</dbReference>
<keyword evidence="2 5" id="KW-0028">Amino-acid biosynthesis</keyword>
<dbReference type="UniPathway" id="UPA00068">
    <property type="reaction ID" value="UER00109"/>
</dbReference>